<proteinExistence type="predicted"/>
<accession>A0A8H3M2S5</accession>
<reference evidence="1" key="1">
    <citation type="submission" date="2019-10" db="EMBL/GenBank/DDBJ databases">
        <title>Conservation and host-specific expression of non-tandemly repeated heterogenous ribosome RNA gene in arbuscular mycorrhizal fungi.</title>
        <authorList>
            <person name="Maeda T."/>
            <person name="Kobayashi Y."/>
            <person name="Nakagawa T."/>
            <person name="Ezawa T."/>
            <person name="Yamaguchi K."/>
            <person name="Bino T."/>
            <person name="Nishimoto Y."/>
            <person name="Shigenobu S."/>
            <person name="Kawaguchi M."/>
        </authorList>
    </citation>
    <scope>NUCLEOTIDE SEQUENCE</scope>
    <source>
        <strain evidence="1">HR1</strain>
    </source>
</reference>
<dbReference type="OrthoDB" id="2375217at2759"/>
<dbReference type="EMBL" id="BLAL01000282">
    <property type="protein sequence ID" value="GES99657.1"/>
    <property type="molecule type" value="Genomic_DNA"/>
</dbReference>
<comment type="caution">
    <text evidence="1">The sequence shown here is derived from an EMBL/GenBank/DDBJ whole genome shotgun (WGS) entry which is preliminary data.</text>
</comment>
<name>A0A8H3M2S5_9GLOM</name>
<evidence type="ECO:0000313" key="2">
    <source>
        <dbReference type="Proteomes" id="UP000615446"/>
    </source>
</evidence>
<dbReference type="Proteomes" id="UP000615446">
    <property type="component" value="Unassembled WGS sequence"/>
</dbReference>
<protein>
    <submittedName>
        <fullName evidence="1">Uncharacterized protein</fullName>
    </submittedName>
</protein>
<sequence length="132" mass="15692">MLPKSDLCKTCETKKIDIQYIIQHEKKLELTEDYLIHLKRAQQERDYYNSNITNAIEDGKNNPNSSGSQHYLNGEGFQYYDFKKYFQKFKKLPNIQSTRSLSLKRQEELYNEIAPYVDLPFRDITCLKPQSN</sequence>
<organism evidence="1 2">
    <name type="scientific">Rhizophagus clarus</name>
    <dbReference type="NCBI Taxonomy" id="94130"/>
    <lineage>
        <taxon>Eukaryota</taxon>
        <taxon>Fungi</taxon>
        <taxon>Fungi incertae sedis</taxon>
        <taxon>Mucoromycota</taxon>
        <taxon>Glomeromycotina</taxon>
        <taxon>Glomeromycetes</taxon>
        <taxon>Glomerales</taxon>
        <taxon>Glomeraceae</taxon>
        <taxon>Rhizophagus</taxon>
    </lineage>
</organism>
<gene>
    <name evidence="1" type="ORF">RCL2_002613900</name>
</gene>
<dbReference type="AlphaFoldDB" id="A0A8H3M2S5"/>
<evidence type="ECO:0000313" key="1">
    <source>
        <dbReference type="EMBL" id="GES99657.1"/>
    </source>
</evidence>